<reference evidence="2 3" key="1">
    <citation type="submission" date="2019-03" db="EMBL/GenBank/DDBJ databases">
        <title>Draft genome sequences of novel Actinobacteria.</title>
        <authorList>
            <person name="Sahin N."/>
            <person name="Ay H."/>
            <person name="Saygin H."/>
        </authorList>
    </citation>
    <scope>NUCLEOTIDE SEQUENCE [LARGE SCALE GENOMIC DNA]</scope>
    <source>
        <strain evidence="2 3">H3C3</strain>
    </source>
</reference>
<dbReference type="Proteomes" id="UP000294513">
    <property type="component" value="Unassembled WGS sequence"/>
</dbReference>
<organism evidence="2 3">
    <name type="scientific">Actinomadura rubrisoli</name>
    <dbReference type="NCBI Taxonomy" id="2530368"/>
    <lineage>
        <taxon>Bacteria</taxon>
        <taxon>Bacillati</taxon>
        <taxon>Actinomycetota</taxon>
        <taxon>Actinomycetes</taxon>
        <taxon>Streptosporangiales</taxon>
        <taxon>Thermomonosporaceae</taxon>
        <taxon>Actinomadura</taxon>
    </lineage>
</organism>
<evidence type="ECO:0000313" key="3">
    <source>
        <dbReference type="Proteomes" id="UP000294513"/>
    </source>
</evidence>
<name>A0A4R5CGL8_9ACTN</name>
<evidence type="ECO:0000313" key="2">
    <source>
        <dbReference type="EMBL" id="TDD98176.1"/>
    </source>
</evidence>
<dbReference type="AlphaFoldDB" id="A0A4R5CGL8"/>
<accession>A0A4R5CGL8</accession>
<dbReference type="RefSeq" id="WP_131888697.1">
    <property type="nucleotide sequence ID" value="NZ_SMKU01000001.1"/>
</dbReference>
<dbReference type="EMBL" id="SMKU01000001">
    <property type="protein sequence ID" value="TDD98176.1"/>
    <property type="molecule type" value="Genomic_DNA"/>
</dbReference>
<comment type="caution">
    <text evidence="2">The sequence shown here is derived from an EMBL/GenBank/DDBJ whole genome shotgun (WGS) entry which is preliminary data.</text>
</comment>
<keyword evidence="3" id="KW-1185">Reference proteome</keyword>
<dbReference type="OrthoDB" id="3474881at2"/>
<evidence type="ECO:0000256" key="1">
    <source>
        <dbReference type="SAM" id="Coils"/>
    </source>
</evidence>
<proteinExistence type="predicted"/>
<keyword evidence="1" id="KW-0175">Coiled coil</keyword>
<feature type="coiled-coil region" evidence="1">
    <location>
        <begin position="132"/>
        <end position="205"/>
    </location>
</feature>
<protein>
    <submittedName>
        <fullName evidence="2">Uncharacterized protein</fullName>
    </submittedName>
</protein>
<sequence length="549" mass="59076">MNNLAPQAPAVLKPLDPALSPQVRTWASELRTIWAASGMSINRFAHLHPVDKGTLSRYLNGRRVPRDHWFLDKLLAVQAEQGKEVSQEVREHLTRLQLEALQVAHPQEYRVRLVSDELELAVVGQREAERYARSLEEQLADRNHRLEELTDQHGRLRAAWDADRAATQAHKNRLDTEIADLTRHLDQARQRSTHAEQRCRNLEDLLDRLDTPPASAPDFIQGIPLTGPDVVAQALEFLWNIGAGTQVAALAERAAAEFPLTDPVAVARVLDSLIGVGAGAQVVVLAERTAEVPLTDPAAVLQLLPSLRDAGACTEAAALAERTAAEVPLTDPAALVRLLKFLLGFGTGVHGRVLAERVETSFPLADPADVAGLLVSLQDTGADANVVALAERAATDAPLTDPYNVAKLLKSLRAIGAGAQAAVLAERVATDAPLTNHYGVGRMLESLRVVGAGAQATALTERVATEFPLRDPAAVGRTLDLLLGFSCDAQAMALAKRAAAGAPLSDPAAVAQLLDSLRAMGADTEVRLLNEREGQFRRSQGHTRARARP</sequence>
<gene>
    <name evidence="2" type="ORF">E1298_00495</name>
</gene>